<proteinExistence type="inferred from homology"/>
<dbReference type="EMBL" id="CP048104">
    <property type="protein sequence ID" value="QKG84713.1"/>
    <property type="molecule type" value="Genomic_DNA"/>
</dbReference>
<keyword evidence="2" id="KW-0805">Transcription regulation</keyword>
<dbReference type="PANTHER" id="PTHR43133:SF60">
    <property type="entry name" value="RNA POLYMERASE SIGMA FACTOR SIGV"/>
    <property type="match status" value="1"/>
</dbReference>
<dbReference type="GO" id="GO:0016987">
    <property type="term" value="F:sigma factor activity"/>
    <property type="evidence" value="ECO:0007669"/>
    <property type="project" value="UniProtKB-KW"/>
</dbReference>
<dbReference type="Gene3D" id="1.10.1740.10">
    <property type="match status" value="1"/>
</dbReference>
<dbReference type="Pfam" id="PF04542">
    <property type="entry name" value="Sigma70_r2"/>
    <property type="match status" value="1"/>
</dbReference>
<comment type="similarity">
    <text evidence="1">Belongs to the sigma-70 factor family. ECF subfamily.</text>
</comment>
<evidence type="ECO:0000256" key="3">
    <source>
        <dbReference type="ARBA" id="ARBA00023082"/>
    </source>
</evidence>
<dbReference type="InterPro" id="IPR013324">
    <property type="entry name" value="RNA_pol_sigma_r3/r4-like"/>
</dbReference>
<dbReference type="AlphaFoldDB" id="A0A7D4BWA7"/>
<dbReference type="InterPro" id="IPR013325">
    <property type="entry name" value="RNA_pol_sigma_r2"/>
</dbReference>
<dbReference type="SUPFAM" id="SSF88946">
    <property type="entry name" value="Sigma2 domain of RNA polymerase sigma factors"/>
    <property type="match status" value="1"/>
</dbReference>
<evidence type="ECO:0000313" key="8">
    <source>
        <dbReference type="EMBL" id="QKG84713.1"/>
    </source>
</evidence>
<gene>
    <name evidence="8" type="primary">sigY</name>
    <name evidence="8" type="ORF">GXN76_09675</name>
</gene>
<keyword evidence="4" id="KW-0804">Transcription</keyword>
<dbReference type="Proteomes" id="UP000503088">
    <property type="component" value="Chromosome"/>
</dbReference>
<keyword evidence="9" id="KW-1185">Reference proteome</keyword>
<feature type="domain" description="RNA polymerase sigma-70 region 2" evidence="6">
    <location>
        <begin position="22"/>
        <end position="88"/>
    </location>
</feature>
<dbReference type="NCBIfam" id="NF007216">
    <property type="entry name" value="PRK09638.1"/>
    <property type="match status" value="1"/>
</dbReference>
<feature type="domain" description="RNA polymerase sigma factor 70 region 4 type 2" evidence="7">
    <location>
        <begin position="115"/>
        <end position="165"/>
    </location>
</feature>
<dbReference type="GO" id="GO:0003677">
    <property type="term" value="F:DNA binding"/>
    <property type="evidence" value="ECO:0007669"/>
    <property type="project" value="InterPro"/>
</dbReference>
<keyword evidence="3" id="KW-0731">Sigma factor</keyword>
<evidence type="ECO:0000256" key="5">
    <source>
        <dbReference type="SAM" id="MobiDB-lite"/>
    </source>
</evidence>
<dbReference type="InterPro" id="IPR014284">
    <property type="entry name" value="RNA_pol_sigma-70_dom"/>
</dbReference>
<reference evidence="8 9" key="1">
    <citation type="submission" date="2020-01" db="EMBL/GenBank/DDBJ databases">
        <authorList>
            <person name="Gulvik C.A."/>
            <person name="Batra D.G."/>
        </authorList>
    </citation>
    <scope>NUCLEOTIDE SEQUENCE [LARGE SCALE GENOMIC DNA]</scope>
    <source>
        <strain evidence="8 9">W9323</strain>
    </source>
</reference>
<dbReference type="GO" id="GO:0006352">
    <property type="term" value="P:DNA-templated transcription initiation"/>
    <property type="evidence" value="ECO:0007669"/>
    <property type="project" value="InterPro"/>
</dbReference>
<dbReference type="SUPFAM" id="SSF88659">
    <property type="entry name" value="Sigma3 and sigma4 domains of RNA polymerase sigma factors"/>
    <property type="match status" value="1"/>
</dbReference>
<evidence type="ECO:0000259" key="7">
    <source>
        <dbReference type="Pfam" id="PF08281"/>
    </source>
</evidence>
<dbReference type="NCBIfam" id="TIGR02937">
    <property type="entry name" value="sigma70-ECF"/>
    <property type="match status" value="1"/>
</dbReference>
<evidence type="ECO:0000256" key="2">
    <source>
        <dbReference type="ARBA" id="ARBA00023015"/>
    </source>
</evidence>
<dbReference type="RefSeq" id="WP_173222691.1">
    <property type="nucleotide sequence ID" value="NZ_CP048104.1"/>
</dbReference>
<feature type="region of interest" description="Disordered" evidence="5">
    <location>
        <begin position="169"/>
        <end position="209"/>
    </location>
</feature>
<dbReference type="InterPro" id="IPR039425">
    <property type="entry name" value="RNA_pol_sigma-70-like"/>
</dbReference>
<dbReference type="Pfam" id="PF08281">
    <property type="entry name" value="Sigma70_r4_2"/>
    <property type="match status" value="1"/>
</dbReference>
<name>A0A7D4BWA7_9BACL</name>
<dbReference type="Gene3D" id="1.10.10.10">
    <property type="entry name" value="Winged helix-like DNA-binding domain superfamily/Winged helix DNA-binding domain"/>
    <property type="match status" value="1"/>
</dbReference>
<accession>A0A7D4BWA7</accession>
<evidence type="ECO:0000259" key="6">
    <source>
        <dbReference type="Pfam" id="PF04542"/>
    </source>
</evidence>
<dbReference type="KEGG" id="kpul:GXN76_09675"/>
<organism evidence="8 9">
    <name type="scientific">Kroppenstedtia pulmonis</name>
    <dbReference type="NCBI Taxonomy" id="1380685"/>
    <lineage>
        <taxon>Bacteria</taxon>
        <taxon>Bacillati</taxon>
        <taxon>Bacillota</taxon>
        <taxon>Bacilli</taxon>
        <taxon>Bacillales</taxon>
        <taxon>Thermoactinomycetaceae</taxon>
        <taxon>Kroppenstedtia</taxon>
    </lineage>
</organism>
<dbReference type="PANTHER" id="PTHR43133">
    <property type="entry name" value="RNA POLYMERASE ECF-TYPE SIGMA FACTO"/>
    <property type="match status" value="1"/>
</dbReference>
<sequence>MEEQQWIQQAKRGDSHALARLLHKHYPFLIKVLTKITLNPLMAEDLAQETVARCIEKIHLYREQAKFSSWLITIATRLYMDECRKDQRKRRWIQEQQHFGQWKRKPEEFQEDWMDVVDALGTLKEDARTCLILKHYYGYAYDEIASMIGVPTGTVKSRVHHAIMHVRKELKHRESGQRDRGQRDHSENKRESGLGRRKSGRLIAGSDLV</sequence>
<dbReference type="InterPro" id="IPR007627">
    <property type="entry name" value="RNA_pol_sigma70_r2"/>
</dbReference>
<evidence type="ECO:0000313" key="9">
    <source>
        <dbReference type="Proteomes" id="UP000503088"/>
    </source>
</evidence>
<protein>
    <submittedName>
        <fullName evidence="8">RNA polymerase sigma factor SigY</fullName>
    </submittedName>
</protein>
<dbReference type="CDD" id="cd06171">
    <property type="entry name" value="Sigma70_r4"/>
    <property type="match status" value="1"/>
</dbReference>
<evidence type="ECO:0000256" key="4">
    <source>
        <dbReference type="ARBA" id="ARBA00023163"/>
    </source>
</evidence>
<evidence type="ECO:0000256" key="1">
    <source>
        <dbReference type="ARBA" id="ARBA00010641"/>
    </source>
</evidence>
<dbReference type="InterPro" id="IPR036388">
    <property type="entry name" value="WH-like_DNA-bd_sf"/>
</dbReference>
<feature type="compositionally biased region" description="Basic and acidic residues" evidence="5">
    <location>
        <begin position="171"/>
        <end position="194"/>
    </location>
</feature>
<dbReference type="InterPro" id="IPR013249">
    <property type="entry name" value="RNA_pol_sigma70_r4_t2"/>
</dbReference>